<dbReference type="SMART" id="SM00471">
    <property type="entry name" value="HDc"/>
    <property type="match status" value="1"/>
</dbReference>
<reference evidence="8" key="1">
    <citation type="submission" date="2016-08" db="EMBL/GenBank/DDBJ databases">
        <title>Complete Genome Seqeunce of Paenibacillus sp. BIHB 4019 from tea rhizoplane.</title>
        <authorList>
            <person name="Thakur R."/>
            <person name="Swarnkar M.K."/>
            <person name="Gulati A."/>
        </authorList>
    </citation>
    <scope>NUCLEOTIDE SEQUENCE [LARGE SCALE GENOMIC DNA]</scope>
    <source>
        <strain evidence="8">BIHB4019</strain>
    </source>
</reference>
<accession>A0A1B2DSD1</accession>
<dbReference type="EMBL" id="CP016808">
    <property type="protein sequence ID" value="ANY70607.1"/>
    <property type="molecule type" value="Genomic_DNA"/>
</dbReference>
<feature type="domain" description="HD-GYP" evidence="7">
    <location>
        <begin position="307"/>
        <end position="505"/>
    </location>
</feature>
<dbReference type="InterPro" id="IPR006674">
    <property type="entry name" value="HD_domain"/>
</dbReference>
<dbReference type="PROSITE" id="PS51831">
    <property type="entry name" value="HD"/>
    <property type="match status" value="1"/>
</dbReference>
<dbReference type="SMART" id="SM00304">
    <property type="entry name" value="HAMP"/>
    <property type="match status" value="1"/>
</dbReference>
<feature type="transmembrane region" description="Helical" evidence="4">
    <location>
        <begin position="42"/>
        <end position="64"/>
    </location>
</feature>
<dbReference type="GO" id="GO:0005886">
    <property type="term" value="C:plasma membrane"/>
    <property type="evidence" value="ECO:0007669"/>
    <property type="project" value="UniProtKB-SubCell"/>
</dbReference>
<feature type="transmembrane region" description="Helical" evidence="4">
    <location>
        <begin position="193"/>
        <end position="216"/>
    </location>
</feature>
<feature type="transmembrane region" description="Helical" evidence="4">
    <location>
        <begin position="107"/>
        <end position="126"/>
    </location>
</feature>
<dbReference type="AlphaFoldDB" id="A0A1B2DSD1"/>
<dbReference type="CDD" id="cd00077">
    <property type="entry name" value="HDc"/>
    <property type="match status" value="1"/>
</dbReference>
<dbReference type="InterPro" id="IPR052020">
    <property type="entry name" value="Cyclic_di-GMP/3'3'-cGAMP_PDE"/>
</dbReference>
<evidence type="ECO:0000256" key="1">
    <source>
        <dbReference type="ARBA" id="ARBA00004236"/>
    </source>
</evidence>
<dbReference type="Gene3D" id="1.10.3210.10">
    <property type="entry name" value="Hypothetical protein af1432"/>
    <property type="match status" value="1"/>
</dbReference>
<organism evidence="8">
    <name type="scientific">Paenibacillus sp. BIHB 4019</name>
    <dbReference type="NCBI Taxonomy" id="1870819"/>
    <lineage>
        <taxon>Bacteria</taxon>
        <taxon>Bacillati</taxon>
        <taxon>Bacillota</taxon>
        <taxon>Bacilli</taxon>
        <taxon>Bacillales</taxon>
        <taxon>Paenibacillaceae</taxon>
        <taxon>Paenibacillus</taxon>
    </lineage>
</organism>
<keyword evidence="3 4" id="KW-0472">Membrane</keyword>
<dbReference type="InterPro" id="IPR037522">
    <property type="entry name" value="HD_GYP_dom"/>
</dbReference>
<dbReference type="PANTHER" id="PTHR45228">
    <property type="entry name" value="CYCLIC DI-GMP PHOSPHODIESTERASE TM_0186-RELATED"/>
    <property type="match status" value="1"/>
</dbReference>
<dbReference type="PROSITE" id="PS51832">
    <property type="entry name" value="HD_GYP"/>
    <property type="match status" value="1"/>
</dbReference>
<feature type="domain" description="HAMP" evidence="5">
    <location>
        <begin position="253"/>
        <end position="305"/>
    </location>
</feature>
<dbReference type="SUPFAM" id="SSF158472">
    <property type="entry name" value="HAMP domain-like"/>
    <property type="match status" value="1"/>
</dbReference>
<dbReference type="Pfam" id="PF00672">
    <property type="entry name" value="HAMP"/>
    <property type="match status" value="1"/>
</dbReference>
<dbReference type="Gene3D" id="6.10.340.10">
    <property type="match status" value="1"/>
</dbReference>
<feature type="domain" description="HD" evidence="6">
    <location>
        <begin position="329"/>
        <end position="454"/>
    </location>
</feature>
<dbReference type="PROSITE" id="PS50885">
    <property type="entry name" value="HAMP"/>
    <property type="match status" value="1"/>
</dbReference>
<evidence type="ECO:0000313" key="8">
    <source>
        <dbReference type="EMBL" id="ANY70607.1"/>
    </source>
</evidence>
<dbReference type="InterPro" id="IPR003660">
    <property type="entry name" value="HAMP_dom"/>
</dbReference>
<comment type="subcellular location">
    <subcellularLocation>
        <location evidence="1">Cell membrane</location>
    </subcellularLocation>
</comment>
<evidence type="ECO:0000259" key="7">
    <source>
        <dbReference type="PROSITE" id="PS51832"/>
    </source>
</evidence>
<feature type="transmembrane region" description="Helical" evidence="4">
    <location>
        <begin position="132"/>
        <end position="155"/>
    </location>
</feature>
<evidence type="ECO:0000256" key="4">
    <source>
        <dbReference type="SAM" id="Phobius"/>
    </source>
</evidence>
<dbReference type="InterPro" id="IPR003607">
    <property type="entry name" value="HD/PDEase_dom"/>
</dbReference>
<evidence type="ECO:0000256" key="3">
    <source>
        <dbReference type="ARBA" id="ARBA00023136"/>
    </source>
</evidence>
<keyword evidence="4" id="KW-0812">Transmembrane</keyword>
<evidence type="ECO:0000259" key="6">
    <source>
        <dbReference type="PROSITE" id="PS51831"/>
    </source>
</evidence>
<keyword evidence="4" id="KW-1133">Transmembrane helix</keyword>
<keyword evidence="2" id="KW-1003">Cell membrane</keyword>
<dbReference type="SUPFAM" id="SSF109604">
    <property type="entry name" value="HD-domain/PDEase-like"/>
    <property type="match status" value="1"/>
</dbReference>
<sequence length="506" mass="56611">MIIFKKFIVQLIRNYLFGGAVAVLGVGSILIFSTLQLSSIEIIRLALLLVVSLIIMFSCEWLAFKRHIRPIRNIFYIEATSAQLREAYLQVHNFPLLSVKRIAGPHFLGLAIPVGSLTYISIKLQWIVFPYYYIAIGAACAVLIAAMHAMLEFFLTTRAIPPLITHIRAMHIKRFNADLTLEGQVLVTIRRKFLLSAFIIGTLPMLMFSLATQIRIEGYASTSSASAAYWQWAVLILIIGILFSWLSASLLSKDIQSPIETLQQALVSVQEGKLDHKAEDIYSDEFSKLVAGFNHMVDGLKEREKRNAQLLQSYFITLAAALEARDLYTAGHSERVAEYAVLIGQLAGWDDSVLDTIRKSALLHDIGKIGVRDAVLLKDGKLTDEEFDQIKQHPILGENILRRIEPADAMEHLLPGVRSHHERFDGKGYPDGLAGENIPLLGKVIAIADAFDAMTSDRPYRKGMTVCKALTILEEGKGTQWDPGLAELFIRWHREQQASEDTRAEA</sequence>
<dbReference type="Pfam" id="PF13487">
    <property type="entry name" value="HD_5"/>
    <property type="match status" value="1"/>
</dbReference>
<proteinExistence type="predicted"/>
<gene>
    <name evidence="8" type="ORF">BBD42_06255</name>
</gene>
<evidence type="ECO:0000259" key="5">
    <source>
        <dbReference type="PROSITE" id="PS50885"/>
    </source>
</evidence>
<name>A0A1B2DSD1_9BACL</name>
<evidence type="ECO:0008006" key="9">
    <source>
        <dbReference type="Google" id="ProtNLM"/>
    </source>
</evidence>
<evidence type="ECO:0000256" key="2">
    <source>
        <dbReference type="ARBA" id="ARBA00022475"/>
    </source>
</evidence>
<dbReference type="CDD" id="cd06225">
    <property type="entry name" value="HAMP"/>
    <property type="match status" value="1"/>
</dbReference>
<feature type="transmembrane region" description="Helical" evidence="4">
    <location>
        <begin position="12"/>
        <end position="36"/>
    </location>
</feature>
<protein>
    <recommendedName>
        <fullName evidence="9">Chemotaxis protein CheY</fullName>
    </recommendedName>
</protein>
<feature type="transmembrane region" description="Helical" evidence="4">
    <location>
        <begin position="228"/>
        <end position="248"/>
    </location>
</feature>
<dbReference type="GO" id="GO:0007165">
    <property type="term" value="P:signal transduction"/>
    <property type="evidence" value="ECO:0007669"/>
    <property type="project" value="InterPro"/>
</dbReference>
<dbReference type="PANTHER" id="PTHR45228:SF4">
    <property type="entry name" value="LIPOPROTEIN"/>
    <property type="match status" value="1"/>
</dbReference>